<feature type="domain" description="Luciferase-like" evidence="4">
    <location>
        <begin position="1"/>
        <end position="303"/>
    </location>
</feature>
<gene>
    <name evidence="5" type="ORF">FHS23_004126</name>
</gene>
<dbReference type="Gene3D" id="3.20.20.30">
    <property type="entry name" value="Luciferase-like domain"/>
    <property type="match status" value="1"/>
</dbReference>
<protein>
    <submittedName>
        <fullName evidence="5">Alkanesulfonate monooxygenase SsuD/methylene tetrahydromethanopterin reductase-like flavin-dependent oxidoreductase (Luciferase family)</fullName>
    </submittedName>
</protein>
<evidence type="ECO:0000259" key="4">
    <source>
        <dbReference type="Pfam" id="PF00296"/>
    </source>
</evidence>
<organism evidence="5 6">
    <name type="scientific">Prauserella isguenensis</name>
    <dbReference type="NCBI Taxonomy" id="1470180"/>
    <lineage>
        <taxon>Bacteria</taxon>
        <taxon>Bacillati</taxon>
        <taxon>Actinomycetota</taxon>
        <taxon>Actinomycetes</taxon>
        <taxon>Pseudonocardiales</taxon>
        <taxon>Pseudonocardiaceae</taxon>
        <taxon>Prauserella</taxon>
    </lineage>
</organism>
<dbReference type="PANTHER" id="PTHR30137">
    <property type="entry name" value="LUCIFERASE-LIKE MONOOXYGENASE"/>
    <property type="match status" value="1"/>
</dbReference>
<keyword evidence="1" id="KW-0560">Oxidoreductase</keyword>
<evidence type="ECO:0000313" key="5">
    <source>
        <dbReference type="EMBL" id="MBB3053083.1"/>
    </source>
</evidence>
<dbReference type="GO" id="GO:0016705">
    <property type="term" value="F:oxidoreductase activity, acting on paired donors, with incorporation or reduction of molecular oxygen"/>
    <property type="evidence" value="ECO:0007669"/>
    <property type="project" value="InterPro"/>
</dbReference>
<sequence length="356" mass="37976">MKFGIFLLGAVFGDDDPGAALHTAADAVLTAENAGFDEAWIAEHHFMSYGTCPSAITFAGHALGATNRITVGTAVSVLSTTHPVALAEQTRMLDRLSGGRFTLGVGRGGPWVDLEVFGTGADAHDHHFAERLDLLLTSLTDDHVRGDGPSLTFREVPLTPPALTRPHPPVTVACTSDDTAALAAERGLPMLLGMHASDDEKARMVAAHDRAATRTGSARHVAHTSTVVAHVGRDRASAVEELRSSLPRWLGPGLAGYVPVDDRPRTPRDPVEYAEHLCRLHPVGDPAYCIDRLRTGIATTGIERVLMLVEGGGSRARTLATIERLGAEVLPALRGSRPNPTRPTQQSRNSGLWFNN</sequence>
<dbReference type="EMBL" id="JACHWU010000007">
    <property type="protein sequence ID" value="MBB3053083.1"/>
    <property type="molecule type" value="Genomic_DNA"/>
</dbReference>
<feature type="compositionally biased region" description="Polar residues" evidence="3">
    <location>
        <begin position="338"/>
        <end position="356"/>
    </location>
</feature>
<name>A0A839S737_9PSEU</name>
<evidence type="ECO:0000313" key="6">
    <source>
        <dbReference type="Proteomes" id="UP000550714"/>
    </source>
</evidence>
<dbReference type="InterPro" id="IPR011251">
    <property type="entry name" value="Luciferase-like_dom"/>
</dbReference>
<evidence type="ECO:0000256" key="1">
    <source>
        <dbReference type="ARBA" id="ARBA00023002"/>
    </source>
</evidence>
<keyword evidence="2 5" id="KW-0503">Monooxygenase</keyword>
<dbReference type="InterPro" id="IPR050766">
    <property type="entry name" value="Bact_Lucif_Oxidored"/>
</dbReference>
<dbReference type="GO" id="GO:0005829">
    <property type="term" value="C:cytosol"/>
    <property type="evidence" value="ECO:0007669"/>
    <property type="project" value="TreeGrafter"/>
</dbReference>
<comment type="caution">
    <text evidence="5">The sequence shown here is derived from an EMBL/GenBank/DDBJ whole genome shotgun (WGS) entry which is preliminary data.</text>
</comment>
<accession>A0A839S737</accession>
<reference evidence="5 6" key="1">
    <citation type="submission" date="2020-08" db="EMBL/GenBank/DDBJ databases">
        <title>Genomic Encyclopedia of Type Strains, Phase III (KMG-III): the genomes of soil and plant-associated and newly described type strains.</title>
        <authorList>
            <person name="Whitman W."/>
        </authorList>
    </citation>
    <scope>NUCLEOTIDE SEQUENCE [LARGE SCALE GENOMIC DNA]</scope>
    <source>
        <strain evidence="5 6">CECT 8577</strain>
    </source>
</reference>
<dbReference type="AlphaFoldDB" id="A0A839S737"/>
<dbReference type="Pfam" id="PF00296">
    <property type="entry name" value="Bac_luciferase"/>
    <property type="match status" value="1"/>
</dbReference>
<evidence type="ECO:0000256" key="3">
    <source>
        <dbReference type="SAM" id="MobiDB-lite"/>
    </source>
</evidence>
<feature type="region of interest" description="Disordered" evidence="3">
    <location>
        <begin position="332"/>
        <end position="356"/>
    </location>
</feature>
<dbReference type="PANTHER" id="PTHR30137:SF8">
    <property type="entry name" value="BLR5498 PROTEIN"/>
    <property type="match status" value="1"/>
</dbReference>
<dbReference type="SUPFAM" id="SSF51679">
    <property type="entry name" value="Bacterial luciferase-like"/>
    <property type="match status" value="1"/>
</dbReference>
<proteinExistence type="predicted"/>
<dbReference type="RefSeq" id="WP_183658560.1">
    <property type="nucleotide sequence ID" value="NZ_JACHWU010000007.1"/>
</dbReference>
<dbReference type="GO" id="GO:0004497">
    <property type="term" value="F:monooxygenase activity"/>
    <property type="evidence" value="ECO:0007669"/>
    <property type="project" value="UniProtKB-KW"/>
</dbReference>
<evidence type="ECO:0000256" key="2">
    <source>
        <dbReference type="ARBA" id="ARBA00023033"/>
    </source>
</evidence>
<dbReference type="Proteomes" id="UP000550714">
    <property type="component" value="Unassembled WGS sequence"/>
</dbReference>
<keyword evidence="6" id="KW-1185">Reference proteome</keyword>
<dbReference type="InterPro" id="IPR036661">
    <property type="entry name" value="Luciferase-like_sf"/>
</dbReference>